<dbReference type="RefSeq" id="WP_143777196.1">
    <property type="nucleotide sequence ID" value="NZ_VKKU01000002.1"/>
</dbReference>
<organism evidence="2 3">
    <name type="scientific">Sphingorhabdus contaminans</name>
    <dbReference type="NCBI Taxonomy" id="1343899"/>
    <lineage>
        <taxon>Bacteria</taxon>
        <taxon>Pseudomonadati</taxon>
        <taxon>Pseudomonadota</taxon>
        <taxon>Alphaproteobacteria</taxon>
        <taxon>Sphingomonadales</taxon>
        <taxon>Sphingomonadaceae</taxon>
        <taxon>Sphingorhabdus</taxon>
    </lineage>
</organism>
<gene>
    <name evidence="2" type="ORF">FOM92_12580</name>
</gene>
<proteinExistence type="predicted"/>
<dbReference type="OrthoDB" id="121544at2"/>
<reference evidence="2 3" key="1">
    <citation type="submission" date="2019-07" db="EMBL/GenBank/DDBJ databases">
        <authorList>
            <person name="Park M."/>
        </authorList>
    </citation>
    <scope>NUCLEOTIDE SEQUENCE [LARGE SCALE GENOMIC DNA]</scope>
    <source>
        <strain evidence="2 3">KCTC32445</strain>
    </source>
</reference>
<dbReference type="AlphaFoldDB" id="A0A553WBC1"/>
<feature type="chain" id="PRO_5021769160" evidence="1">
    <location>
        <begin position="30"/>
        <end position="900"/>
    </location>
</feature>
<dbReference type="EMBL" id="VKKU01000002">
    <property type="protein sequence ID" value="TSB01976.1"/>
    <property type="molecule type" value="Genomic_DNA"/>
</dbReference>
<sequence>MRRYFHKAAQALTALAVATGMLTIPVASARASTWQPNEDDALLFDVRVGQWRVGDGVRGYQTDTGVCVDFADVIIAFDLPVRLDKKSRRATGWLFEESRTFTLDRESSMVQIVNKSAPVPATAVRDVPEGWCVDTKVLASWLNVEVKADLSNALLIVSADRKLPFELAEERKARAGKVRPTKAFDLASLPQARDPYKMFRTPSVDVVASVIAARDQRSGRRFDARYEIYASGEVAGASFDARLSSDDRGVPENLRMRAYRTDPDGGLLGPLKATHWALGDVSTSVTPLGIQTTAGRGAFVTNRPLNRPDSFDRTVFRGELPNGWDAELYRNEQLIGYVQSRGDGRYEFLDVPLLYGQNRFEVVLYGPQGQIRRDVKMIPVGLGSIPPRETYYWAGVQDAGRDLINLDGVDPNDYLGWRGGFGVERGLDPKTSVAASFVSAVLRGQRNYYLEGSVRRAIGPTLVEIASAANLVGGYALRGQVLAQVGETLISGESAWLMGGYESERYDRDVRRFNSLSVDHSFRFGRHYFPIRAEMRYIDRIDGGHRLEVESRISFNISKINASAELDWVKDQSPFGISPDARLDASLRLSGRIGGLRLRGEATLGLTGDSGFRESKITAEWRAGEKSDWKVEAGYSNGDSRGRLALGHTRRFKHFALTGQVEAASDGSVAAGLNLAFSIGPNPHKGGMRFASEKLASTGQAFAVVFQDENADGIRQPGEAVQKSVELTAGLSARGLPTDAEGRTILDGLQPYEPVLIGIDASSLPDPFVQPATSGIVVTPRPGVPVVIELPLVSAGEISGQLQREGGKILSGVDIELVDKNGRVVKTTRSEYDGFFLFEFVPYGRYSLRVAALAANVVGVEMALPSVADLGKDSGSVDLGIVTARAAQRVAGLAPPAQGP</sequence>
<dbReference type="GO" id="GO:0004180">
    <property type="term" value="F:carboxypeptidase activity"/>
    <property type="evidence" value="ECO:0007669"/>
    <property type="project" value="UniProtKB-KW"/>
</dbReference>
<keyword evidence="2" id="KW-0121">Carboxypeptidase</keyword>
<dbReference type="Gene3D" id="2.60.40.10">
    <property type="entry name" value="Immunoglobulins"/>
    <property type="match status" value="1"/>
</dbReference>
<keyword evidence="2" id="KW-0378">Hydrolase</keyword>
<dbReference type="InterPro" id="IPR013783">
    <property type="entry name" value="Ig-like_fold"/>
</dbReference>
<name>A0A553WBC1_9SPHN</name>
<evidence type="ECO:0000313" key="2">
    <source>
        <dbReference type="EMBL" id="TSB01976.1"/>
    </source>
</evidence>
<comment type="caution">
    <text evidence="2">The sequence shown here is derived from an EMBL/GenBank/DDBJ whole genome shotgun (WGS) entry which is preliminary data.</text>
</comment>
<evidence type="ECO:0000256" key="1">
    <source>
        <dbReference type="SAM" id="SignalP"/>
    </source>
</evidence>
<keyword evidence="1" id="KW-0732">Signal</keyword>
<dbReference type="Proteomes" id="UP000320160">
    <property type="component" value="Unassembled WGS sequence"/>
</dbReference>
<keyword evidence="3" id="KW-1185">Reference proteome</keyword>
<keyword evidence="2" id="KW-0645">Protease</keyword>
<protein>
    <submittedName>
        <fullName evidence="2">Carboxypeptidase regulatory-like domain-containing protein</fullName>
    </submittedName>
</protein>
<feature type="signal peptide" evidence="1">
    <location>
        <begin position="1"/>
        <end position="29"/>
    </location>
</feature>
<evidence type="ECO:0000313" key="3">
    <source>
        <dbReference type="Proteomes" id="UP000320160"/>
    </source>
</evidence>
<accession>A0A553WBC1</accession>
<dbReference type="SUPFAM" id="SSF49478">
    <property type="entry name" value="Cna protein B-type domain"/>
    <property type="match status" value="1"/>
</dbReference>